<keyword evidence="2" id="KW-0808">Transferase</keyword>
<dbReference type="SUPFAM" id="SSF81301">
    <property type="entry name" value="Nucleotidyltransferase"/>
    <property type="match status" value="1"/>
</dbReference>
<feature type="domain" description="Polymerase beta nucleotidyltransferase" evidence="1">
    <location>
        <begin position="10"/>
        <end position="101"/>
    </location>
</feature>
<gene>
    <name evidence="2" type="ORF">A45J_2480</name>
</gene>
<accession>A0A5J4LAX9</accession>
<dbReference type="InterPro" id="IPR041633">
    <property type="entry name" value="Polbeta"/>
</dbReference>
<dbReference type="EMBL" id="BLAB01000001">
    <property type="protein sequence ID" value="GER94716.1"/>
    <property type="molecule type" value="Genomic_DNA"/>
</dbReference>
<proteinExistence type="predicted"/>
<dbReference type="PANTHER" id="PTHR43852:SF3">
    <property type="entry name" value="NUCLEOTIDYLTRANSFERASE"/>
    <property type="match status" value="1"/>
</dbReference>
<protein>
    <submittedName>
        <fullName evidence="2">Nucleotidyltransferase domain-containing protein</fullName>
    </submittedName>
</protein>
<name>A0A5J4LAX9_9ZZZZ</name>
<evidence type="ECO:0000313" key="2">
    <source>
        <dbReference type="EMBL" id="GER94716.1"/>
    </source>
</evidence>
<dbReference type="InterPro" id="IPR052930">
    <property type="entry name" value="TA_antitoxin_MntA"/>
</dbReference>
<reference evidence="2" key="1">
    <citation type="submission" date="2019-10" db="EMBL/GenBank/DDBJ databases">
        <title>Metagenomic sequencing of thiosulfate-disproportionating enrichment culture.</title>
        <authorList>
            <person name="Umezawa K."/>
            <person name="Kojima H."/>
            <person name="Fukui M."/>
        </authorList>
    </citation>
    <scope>NUCLEOTIDE SEQUENCE</scope>
    <source>
        <strain evidence="2">45J</strain>
    </source>
</reference>
<evidence type="ECO:0000259" key="1">
    <source>
        <dbReference type="Pfam" id="PF18765"/>
    </source>
</evidence>
<dbReference type="Gene3D" id="3.30.460.10">
    <property type="entry name" value="Beta Polymerase, domain 2"/>
    <property type="match status" value="1"/>
</dbReference>
<organism evidence="2">
    <name type="scientific">hot springs metagenome</name>
    <dbReference type="NCBI Taxonomy" id="433727"/>
    <lineage>
        <taxon>unclassified sequences</taxon>
        <taxon>metagenomes</taxon>
        <taxon>ecological metagenomes</taxon>
    </lineage>
</organism>
<sequence>MNKGEIIRILREFLEKRQEIIFAYIYGSFAEGLSFRDIDVAVFVDEKAVTKEDALDYGLEISAITEVETGISPLDIRVINYAPVGLKYFATKGILLFSKDDDIRCDFLEESWKRYFDLLPKRRQILLDLVSP</sequence>
<dbReference type="AlphaFoldDB" id="A0A5J4LAX9"/>
<dbReference type="PANTHER" id="PTHR43852">
    <property type="entry name" value="NUCLEOTIDYLTRANSFERASE"/>
    <property type="match status" value="1"/>
</dbReference>
<comment type="caution">
    <text evidence="2">The sequence shown here is derived from an EMBL/GenBank/DDBJ whole genome shotgun (WGS) entry which is preliminary data.</text>
</comment>
<dbReference type="InterPro" id="IPR043519">
    <property type="entry name" value="NT_sf"/>
</dbReference>
<dbReference type="CDD" id="cd05403">
    <property type="entry name" value="NT_KNTase_like"/>
    <property type="match status" value="1"/>
</dbReference>
<dbReference type="GO" id="GO:0016740">
    <property type="term" value="F:transferase activity"/>
    <property type="evidence" value="ECO:0007669"/>
    <property type="project" value="UniProtKB-KW"/>
</dbReference>
<dbReference type="Pfam" id="PF18765">
    <property type="entry name" value="Polbeta"/>
    <property type="match status" value="1"/>
</dbReference>